<dbReference type="EMBL" id="JADYXP020000010">
    <property type="protein sequence ID" value="KAL0116238.1"/>
    <property type="molecule type" value="Genomic_DNA"/>
</dbReference>
<evidence type="ECO:0000313" key="2">
    <source>
        <dbReference type="EMBL" id="KAL0116238.1"/>
    </source>
</evidence>
<name>A0AAW2FLF5_9HYME</name>
<reference evidence="2 3" key="1">
    <citation type="submission" date="2023-03" db="EMBL/GenBank/DDBJ databases">
        <title>High recombination rates correlate with genetic variation in Cardiocondyla obscurior ants.</title>
        <authorList>
            <person name="Errbii M."/>
        </authorList>
    </citation>
    <scope>NUCLEOTIDE SEQUENCE [LARGE SCALE GENOMIC DNA]</scope>
    <source>
        <strain evidence="2">Alpha-2009</strain>
        <tissue evidence="2">Whole body</tissue>
    </source>
</reference>
<evidence type="ECO:0000313" key="3">
    <source>
        <dbReference type="Proteomes" id="UP001430953"/>
    </source>
</evidence>
<gene>
    <name evidence="2" type="ORF">PUN28_011225</name>
</gene>
<organism evidence="2 3">
    <name type="scientific">Cardiocondyla obscurior</name>
    <dbReference type="NCBI Taxonomy" id="286306"/>
    <lineage>
        <taxon>Eukaryota</taxon>
        <taxon>Metazoa</taxon>
        <taxon>Ecdysozoa</taxon>
        <taxon>Arthropoda</taxon>
        <taxon>Hexapoda</taxon>
        <taxon>Insecta</taxon>
        <taxon>Pterygota</taxon>
        <taxon>Neoptera</taxon>
        <taxon>Endopterygota</taxon>
        <taxon>Hymenoptera</taxon>
        <taxon>Apocrita</taxon>
        <taxon>Aculeata</taxon>
        <taxon>Formicoidea</taxon>
        <taxon>Formicidae</taxon>
        <taxon>Myrmicinae</taxon>
        <taxon>Cardiocondyla</taxon>
    </lineage>
</organism>
<feature type="region of interest" description="Disordered" evidence="1">
    <location>
        <begin position="1"/>
        <end position="21"/>
    </location>
</feature>
<keyword evidence="3" id="KW-1185">Reference proteome</keyword>
<dbReference type="AlphaFoldDB" id="A0AAW2FLF5"/>
<protein>
    <submittedName>
        <fullName evidence="2">Uncharacterized protein</fullName>
    </submittedName>
</protein>
<proteinExistence type="predicted"/>
<evidence type="ECO:0000256" key="1">
    <source>
        <dbReference type="SAM" id="MobiDB-lite"/>
    </source>
</evidence>
<comment type="caution">
    <text evidence="2">The sequence shown here is derived from an EMBL/GenBank/DDBJ whole genome shotgun (WGS) entry which is preliminary data.</text>
</comment>
<accession>A0AAW2FLF5</accession>
<sequence>MHRGEAEEAPPENVQAKAGSTRCARVPQTGGILSAADNCSNILIPACSYV</sequence>
<dbReference type="Proteomes" id="UP001430953">
    <property type="component" value="Unassembled WGS sequence"/>
</dbReference>